<comment type="caution">
    <text evidence="3">The sequence shown here is derived from an EMBL/GenBank/DDBJ whole genome shotgun (WGS) entry which is preliminary data.</text>
</comment>
<evidence type="ECO:0000313" key="3">
    <source>
        <dbReference type="EMBL" id="KAK3400969.1"/>
    </source>
</evidence>
<gene>
    <name evidence="3" type="ORF">B0T20DRAFT_390825</name>
</gene>
<evidence type="ECO:0000313" key="4">
    <source>
        <dbReference type="Proteomes" id="UP001281003"/>
    </source>
</evidence>
<name>A0AAE0PJD4_SORBR</name>
<keyword evidence="2" id="KW-1133">Transmembrane helix</keyword>
<feature type="region of interest" description="Disordered" evidence="1">
    <location>
        <begin position="134"/>
        <end position="168"/>
    </location>
</feature>
<evidence type="ECO:0000256" key="1">
    <source>
        <dbReference type="SAM" id="MobiDB-lite"/>
    </source>
</evidence>
<keyword evidence="2" id="KW-0812">Transmembrane</keyword>
<organism evidence="3 4">
    <name type="scientific">Sordaria brevicollis</name>
    <dbReference type="NCBI Taxonomy" id="83679"/>
    <lineage>
        <taxon>Eukaryota</taxon>
        <taxon>Fungi</taxon>
        <taxon>Dikarya</taxon>
        <taxon>Ascomycota</taxon>
        <taxon>Pezizomycotina</taxon>
        <taxon>Sordariomycetes</taxon>
        <taxon>Sordariomycetidae</taxon>
        <taxon>Sordariales</taxon>
        <taxon>Sordariaceae</taxon>
        <taxon>Sordaria</taxon>
    </lineage>
</organism>
<reference evidence="3" key="1">
    <citation type="journal article" date="2023" name="Mol. Phylogenet. Evol.">
        <title>Genome-scale phylogeny and comparative genomics of the fungal order Sordariales.</title>
        <authorList>
            <person name="Hensen N."/>
            <person name="Bonometti L."/>
            <person name="Westerberg I."/>
            <person name="Brannstrom I.O."/>
            <person name="Guillou S."/>
            <person name="Cros-Aarteil S."/>
            <person name="Calhoun S."/>
            <person name="Haridas S."/>
            <person name="Kuo A."/>
            <person name="Mondo S."/>
            <person name="Pangilinan J."/>
            <person name="Riley R."/>
            <person name="LaButti K."/>
            <person name="Andreopoulos B."/>
            <person name="Lipzen A."/>
            <person name="Chen C."/>
            <person name="Yan M."/>
            <person name="Daum C."/>
            <person name="Ng V."/>
            <person name="Clum A."/>
            <person name="Steindorff A."/>
            <person name="Ohm R.A."/>
            <person name="Martin F."/>
            <person name="Silar P."/>
            <person name="Natvig D.O."/>
            <person name="Lalanne C."/>
            <person name="Gautier V."/>
            <person name="Ament-Velasquez S.L."/>
            <person name="Kruys A."/>
            <person name="Hutchinson M.I."/>
            <person name="Powell A.J."/>
            <person name="Barry K."/>
            <person name="Miller A.N."/>
            <person name="Grigoriev I.V."/>
            <person name="Debuchy R."/>
            <person name="Gladieux P."/>
            <person name="Hiltunen Thoren M."/>
            <person name="Johannesson H."/>
        </authorList>
    </citation>
    <scope>NUCLEOTIDE SEQUENCE</scope>
    <source>
        <strain evidence="3">FGSC 1904</strain>
    </source>
</reference>
<reference evidence="3" key="2">
    <citation type="submission" date="2023-07" db="EMBL/GenBank/DDBJ databases">
        <authorList>
            <consortium name="Lawrence Berkeley National Laboratory"/>
            <person name="Haridas S."/>
            <person name="Hensen N."/>
            <person name="Bonometti L."/>
            <person name="Westerberg I."/>
            <person name="Brannstrom I.O."/>
            <person name="Guillou S."/>
            <person name="Cros-Aarteil S."/>
            <person name="Calhoun S."/>
            <person name="Kuo A."/>
            <person name="Mondo S."/>
            <person name="Pangilinan J."/>
            <person name="Riley R."/>
            <person name="LaButti K."/>
            <person name="Andreopoulos B."/>
            <person name="Lipzen A."/>
            <person name="Chen C."/>
            <person name="Yanf M."/>
            <person name="Daum C."/>
            <person name="Ng V."/>
            <person name="Clum A."/>
            <person name="Steindorff A."/>
            <person name="Ohm R."/>
            <person name="Martin F."/>
            <person name="Silar P."/>
            <person name="Natvig D."/>
            <person name="Lalanne C."/>
            <person name="Gautier V."/>
            <person name="Ament-velasquez S.L."/>
            <person name="Kruys A."/>
            <person name="Hutchinson M.I."/>
            <person name="Powell A.J."/>
            <person name="Barry K."/>
            <person name="Miller A.N."/>
            <person name="Grigoriev I.V."/>
            <person name="Debuchy R."/>
            <person name="Gladieux P."/>
            <person name="Thoren M.H."/>
            <person name="Johannesson H."/>
        </authorList>
    </citation>
    <scope>NUCLEOTIDE SEQUENCE</scope>
    <source>
        <strain evidence="3">FGSC 1904</strain>
    </source>
</reference>
<evidence type="ECO:0000256" key="2">
    <source>
        <dbReference type="SAM" id="Phobius"/>
    </source>
</evidence>
<accession>A0AAE0PJD4</accession>
<feature type="region of interest" description="Disordered" evidence="1">
    <location>
        <begin position="1"/>
        <end position="30"/>
    </location>
</feature>
<keyword evidence="4" id="KW-1185">Reference proteome</keyword>
<sequence>MQATRRGGSRRGGEGEHERSHGDDPGQRTLRCAGADMWMMPNGPRHSSNKRLAPAADRFETCPSRRDSVSGRQSTVHHLQTNFVAGDGSIFQVRCWHGELLGALGLIIAFLLFLLRASLDAAWALGPVNPTASPALRPASLGNSAPAQGMRAAHHTHTPGRNNPGEKG</sequence>
<dbReference type="EMBL" id="JAUTDP010000003">
    <property type="protein sequence ID" value="KAK3400969.1"/>
    <property type="molecule type" value="Genomic_DNA"/>
</dbReference>
<protein>
    <submittedName>
        <fullName evidence="3">Uncharacterized protein</fullName>
    </submittedName>
</protein>
<feature type="compositionally biased region" description="Basic and acidic residues" evidence="1">
    <location>
        <begin position="11"/>
        <end position="26"/>
    </location>
</feature>
<feature type="transmembrane region" description="Helical" evidence="2">
    <location>
        <begin position="100"/>
        <end position="119"/>
    </location>
</feature>
<dbReference type="AlphaFoldDB" id="A0AAE0PJD4"/>
<proteinExistence type="predicted"/>
<keyword evidence="2" id="KW-0472">Membrane</keyword>
<dbReference type="Proteomes" id="UP001281003">
    <property type="component" value="Unassembled WGS sequence"/>
</dbReference>